<dbReference type="GO" id="GO:0016757">
    <property type="term" value="F:glycosyltransferase activity"/>
    <property type="evidence" value="ECO:0007669"/>
    <property type="project" value="InterPro"/>
</dbReference>
<dbReference type="InterPro" id="IPR001296">
    <property type="entry name" value="Glyco_trans_1"/>
</dbReference>
<evidence type="ECO:0000313" key="2">
    <source>
        <dbReference type="EMBL" id="HJG89219.1"/>
    </source>
</evidence>
<dbReference type="CDD" id="cd03820">
    <property type="entry name" value="GT4_AmsD-like"/>
    <property type="match status" value="1"/>
</dbReference>
<dbReference type="PANTHER" id="PTHR12526:SF630">
    <property type="entry name" value="GLYCOSYLTRANSFERASE"/>
    <property type="match status" value="1"/>
</dbReference>
<comment type="caution">
    <text evidence="2">The sequence shown here is derived from an EMBL/GenBank/DDBJ whole genome shotgun (WGS) entry which is preliminary data.</text>
</comment>
<accession>A0A921MRI1</accession>
<dbReference type="EMBL" id="DYUD01000023">
    <property type="protein sequence ID" value="HJG89219.1"/>
    <property type="molecule type" value="Genomic_DNA"/>
</dbReference>
<evidence type="ECO:0000313" key="3">
    <source>
        <dbReference type="Proteomes" id="UP000757103"/>
    </source>
</evidence>
<protein>
    <submittedName>
        <fullName evidence="2">Glycosyltransferase family 4 protein</fullName>
    </submittedName>
</protein>
<dbReference type="Proteomes" id="UP000757103">
    <property type="component" value="Unassembled WGS sequence"/>
</dbReference>
<dbReference type="PANTHER" id="PTHR12526">
    <property type="entry name" value="GLYCOSYLTRANSFERASE"/>
    <property type="match status" value="1"/>
</dbReference>
<reference evidence="2" key="1">
    <citation type="journal article" date="2021" name="PeerJ">
        <title>Extensive microbial diversity within the chicken gut microbiome revealed by metagenomics and culture.</title>
        <authorList>
            <person name="Gilroy R."/>
            <person name="Ravi A."/>
            <person name="Getino M."/>
            <person name="Pursley I."/>
            <person name="Horton D.L."/>
            <person name="Alikhan N.F."/>
            <person name="Baker D."/>
            <person name="Gharbi K."/>
            <person name="Hall N."/>
            <person name="Watson M."/>
            <person name="Adriaenssens E.M."/>
            <person name="Foster-Nyarko E."/>
            <person name="Jarju S."/>
            <person name="Secka A."/>
            <person name="Antonio M."/>
            <person name="Oren A."/>
            <person name="Chaudhuri R.R."/>
            <person name="La Ragione R."/>
            <person name="Hildebrand F."/>
            <person name="Pallen M.J."/>
        </authorList>
    </citation>
    <scope>NUCLEOTIDE SEQUENCE</scope>
    <source>
        <strain evidence="2">CHK121-7720</strain>
    </source>
</reference>
<dbReference type="Gene3D" id="3.40.50.2000">
    <property type="entry name" value="Glycogen Phosphorylase B"/>
    <property type="match status" value="2"/>
</dbReference>
<organism evidence="2 3">
    <name type="scientific">Barnesiella viscericola</name>
    <dbReference type="NCBI Taxonomy" id="397865"/>
    <lineage>
        <taxon>Bacteria</taxon>
        <taxon>Pseudomonadati</taxon>
        <taxon>Bacteroidota</taxon>
        <taxon>Bacteroidia</taxon>
        <taxon>Bacteroidales</taxon>
        <taxon>Barnesiellaceae</taxon>
        <taxon>Barnesiella</taxon>
    </lineage>
</organism>
<feature type="domain" description="Glycosyl transferase family 1" evidence="1">
    <location>
        <begin position="181"/>
        <end position="340"/>
    </location>
</feature>
<evidence type="ECO:0000259" key="1">
    <source>
        <dbReference type="Pfam" id="PF00534"/>
    </source>
</evidence>
<name>A0A921MRI1_9BACT</name>
<dbReference type="Pfam" id="PF00534">
    <property type="entry name" value="Glycos_transf_1"/>
    <property type="match status" value="1"/>
</dbReference>
<sequence length="364" mass="41666">MKIVYCIKSLHPSGGTERVLTTKMNFLAEHTECSVYVILQDEQGAPFFQLSPKVHRISLRVKGKRDYRIALEQTLISLRPDVTVCVGGQELSFINDLKDGSKKVLEFHYTKNFLVNFVKGIRRIPFKSLHLLKVWLIQKRLAHYVKKFDLVVGLTARDVQLWGSPVNMTYVYNPLSFRSSVKSTTQNKEIISVGSFTPAKGMDLLVEAFGRIAHRYPDWRLSIYGSGQDYNLLKELIVQYHIESQVLLHEPVRNIGDKMVESSIYAFPSRSDGFGLVLTEAMECGLPCVAFDCECGPREILTRDTGILVPPQNIDEFGQALARLMDSEELRQQMGYEATQEVSRFYVENIMPRWIELFNQLCKK</sequence>
<proteinExistence type="predicted"/>
<reference evidence="2" key="2">
    <citation type="submission" date="2021-09" db="EMBL/GenBank/DDBJ databases">
        <authorList>
            <person name="Gilroy R."/>
        </authorList>
    </citation>
    <scope>NUCLEOTIDE SEQUENCE</scope>
    <source>
        <strain evidence="2">CHK121-7720</strain>
    </source>
</reference>
<gene>
    <name evidence="2" type="ORF">K8U91_07095</name>
</gene>
<dbReference type="RefSeq" id="WP_273306254.1">
    <property type="nucleotide sequence ID" value="NZ_DYUD01000023.1"/>
</dbReference>
<dbReference type="SUPFAM" id="SSF53756">
    <property type="entry name" value="UDP-Glycosyltransferase/glycogen phosphorylase"/>
    <property type="match status" value="1"/>
</dbReference>
<dbReference type="AlphaFoldDB" id="A0A921MRI1"/>